<evidence type="ECO:0000313" key="1">
    <source>
        <dbReference type="EMBL" id="CAL0313871.1"/>
    </source>
</evidence>
<comment type="caution">
    <text evidence="1">The sequence shown here is derived from an EMBL/GenBank/DDBJ whole genome shotgun (WGS) entry which is preliminary data.</text>
</comment>
<evidence type="ECO:0000313" key="2">
    <source>
        <dbReference type="Proteomes" id="UP001497480"/>
    </source>
</evidence>
<reference evidence="1 2" key="1">
    <citation type="submission" date="2024-03" db="EMBL/GenBank/DDBJ databases">
        <authorList>
            <person name="Martinez-Hernandez J."/>
        </authorList>
    </citation>
    <scope>NUCLEOTIDE SEQUENCE [LARGE SCALE GENOMIC DNA]</scope>
</reference>
<gene>
    <name evidence="1" type="ORF">LLUT_LOCUS14931</name>
</gene>
<dbReference type="EMBL" id="CAXHTB010000010">
    <property type="protein sequence ID" value="CAL0313871.1"/>
    <property type="molecule type" value="Genomic_DNA"/>
</dbReference>
<accession>A0AAV1WYQ6</accession>
<dbReference type="AlphaFoldDB" id="A0AAV1WYQ6"/>
<keyword evidence="2" id="KW-1185">Reference proteome</keyword>
<organism evidence="1 2">
    <name type="scientific">Lupinus luteus</name>
    <name type="common">European yellow lupine</name>
    <dbReference type="NCBI Taxonomy" id="3873"/>
    <lineage>
        <taxon>Eukaryota</taxon>
        <taxon>Viridiplantae</taxon>
        <taxon>Streptophyta</taxon>
        <taxon>Embryophyta</taxon>
        <taxon>Tracheophyta</taxon>
        <taxon>Spermatophyta</taxon>
        <taxon>Magnoliopsida</taxon>
        <taxon>eudicotyledons</taxon>
        <taxon>Gunneridae</taxon>
        <taxon>Pentapetalae</taxon>
        <taxon>rosids</taxon>
        <taxon>fabids</taxon>
        <taxon>Fabales</taxon>
        <taxon>Fabaceae</taxon>
        <taxon>Papilionoideae</taxon>
        <taxon>50 kb inversion clade</taxon>
        <taxon>genistoids sensu lato</taxon>
        <taxon>core genistoids</taxon>
        <taxon>Genisteae</taxon>
        <taxon>Lupinus</taxon>
    </lineage>
</organism>
<proteinExistence type="predicted"/>
<dbReference type="Proteomes" id="UP001497480">
    <property type="component" value="Unassembled WGS sequence"/>
</dbReference>
<sequence length="81" mass="9563">MEATPNLPHYKEVDGKLGHHMLLKIVIANHKGDIRLWRIRVKERVRGEEIDYVFFYDQSIHYSKPKGSEERDRGCVKKNVS</sequence>
<name>A0AAV1WYQ6_LUPLU</name>
<protein>
    <submittedName>
        <fullName evidence="1">Uncharacterized protein</fullName>
    </submittedName>
</protein>